<keyword evidence="2" id="KW-1185">Reference proteome</keyword>
<comment type="caution">
    <text evidence="1">The sequence shown here is derived from an EMBL/GenBank/DDBJ whole genome shotgun (WGS) entry which is preliminary data.</text>
</comment>
<dbReference type="Proteomes" id="UP000790709">
    <property type="component" value="Unassembled WGS sequence"/>
</dbReference>
<dbReference type="EMBL" id="MU266473">
    <property type="protein sequence ID" value="KAH7922776.1"/>
    <property type="molecule type" value="Genomic_DNA"/>
</dbReference>
<sequence>MSLRCFLQTVSISLLPINRTICPHRRAITRFYSSFDGPKQRNWRVAGYAPPVSLVQEGEPVDLSEDEPPPRRRKRAPQYETPEEWRQHRLTLKEAFPDGWSPPRKISREAMDGLRQLHTYDKDTFSTPVLAEKFMISPEAVRRILRSKWEPSREQRAKLAGRERRTREERIRHNRLEEQKQKLQTLLEAAKNETDKGAPAQHQKKSDQSIRGINSRDKLYFG</sequence>
<evidence type="ECO:0000313" key="1">
    <source>
        <dbReference type="EMBL" id="KAH7922776.1"/>
    </source>
</evidence>
<proteinExistence type="predicted"/>
<name>A0ACB8BAF1_9AGAM</name>
<organism evidence="1 2">
    <name type="scientific">Leucogyrophana mollusca</name>
    <dbReference type="NCBI Taxonomy" id="85980"/>
    <lineage>
        <taxon>Eukaryota</taxon>
        <taxon>Fungi</taxon>
        <taxon>Dikarya</taxon>
        <taxon>Basidiomycota</taxon>
        <taxon>Agaricomycotina</taxon>
        <taxon>Agaricomycetes</taxon>
        <taxon>Agaricomycetidae</taxon>
        <taxon>Boletales</taxon>
        <taxon>Boletales incertae sedis</taxon>
        <taxon>Leucogyrophana</taxon>
    </lineage>
</organism>
<gene>
    <name evidence="1" type="ORF">BV22DRAFT_1037152</name>
</gene>
<accession>A0ACB8BAF1</accession>
<reference evidence="1" key="1">
    <citation type="journal article" date="2021" name="New Phytol.">
        <title>Evolutionary innovations through gain and loss of genes in the ectomycorrhizal Boletales.</title>
        <authorList>
            <person name="Wu G."/>
            <person name="Miyauchi S."/>
            <person name="Morin E."/>
            <person name="Kuo A."/>
            <person name="Drula E."/>
            <person name="Varga T."/>
            <person name="Kohler A."/>
            <person name="Feng B."/>
            <person name="Cao Y."/>
            <person name="Lipzen A."/>
            <person name="Daum C."/>
            <person name="Hundley H."/>
            <person name="Pangilinan J."/>
            <person name="Johnson J."/>
            <person name="Barry K."/>
            <person name="LaButti K."/>
            <person name="Ng V."/>
            <person name="Ahrendt S."/>
            <person name="Min B."/>
            <person name="Choi I.G."/>
            <person name="Park H."/>
            <person name="Plett J.M."/>
            <person name="Magnuson J."/>
            <person name="Spatafora J.W."/>
            <person name="Nagy L.G."/>
            <person name="Henrissat B."/>
            <person name="Grigoriev I.V."/>
            <person name="Yang Z.L."/>
            <person name="Xu J."/>
            <person name="Martin F.M."/>
        </authorList>
    </citation>
    <scope>NUCLEOTIDE SEQUENCE</scope>
    <source>
        <strain evidence="1">KUC20120723A-06</strain>
    </source>
</reference>
<protein>
    <submittedName>
        <fullName evidence="1">Uncharacterized protein</fullName>
    </submittedName>
</protein>
<evidence type="ECO:0000313" key="2">
    <source>
        <dbReference type="Proteomes" id="UP000790709"/>
    </source>
</evidence>